<accession>A0ACC2UWV0</accession>
<comment type="caution">
    <text evidence="1">The sequence shown here is derived from an EMBL/GenBank/DDBJ whole genome shotgun (WGS) entry which is preliminary data.</text>
</comment>
<proteinExistence type="predicted"/>
<reference evidence="1" key="1">
    <citation type="submission" date="2023-04" db="EMBL/GenBank/DDBJ databases">
        <title>Draft Genome sequencing of Naganishia species isolated from polar environments using Oxford Nanopore Technology.</title>
        <authorList>
            <person name="Leo P."/>
            <person name="Venkateswaran K."/>
        </authorList>
    </citation>
    <scope>NUCLEOTIDE SEQUENCE</scope>
    <source>
        <strain evidence="1">MNA-CCFEE 5423</strain>
    </source>
</reference>
<dbReference type="EMBL" id="JASBWT010000050">
    <property type="protein sequence ID" value="KAJ9091553.1"/>
    <property type="molecule type" value="Genomic_DNA"/>
</dbReference>
<keyword evidence="2" id="KW-1185">Reference proteome</keyword>
<evidence type="ECO:0000313" key="1">
    <source>
        <dbReference type="EMBL" id="KAJ9091553.1"/>
    </source>
</evidence>
<gene>
    <name evidence="1" type="ORF">QFC21_007178</name>
</gene>
<organism evidence="1 2">
    <name type="scientific">Naganishia friedmannii</name>
    <dbReference type="NCBI Taxonomy" id="89922"/>
    <lineage>
        <taxon>Eukaryota</taxon>
        <taxon>Fungi</taxon>
        <taxon>Dikarya</taxon>
        <taxon>Basidiomycota</taxon>
        <taxon>Agaricomycotina</taxon>
        <taxon>Tremellomycetes</taxon>
        <taxon>Filobasidiales</taxon>
        <taxon>Filobasidiaceae</taxon>
        <taxon>Naganishia</taxon>
    </lineage>
</organism>
<name>A0ACC2UWV0_9TREE</name>
<dbReference type="Proteomes" id="UP001227268">
    <property type="component" value="Unassembled WGS sequence"/>
</dbReference>
<sequence length="245" mass="26344">MEPDVKMIHKTLITKELAAELAALGPTEISSDEDYDNEDNDHDRYDQEDMHDAVRNRASSSSSSGLIITPATATKTGKDSQAENRQGDDTGTVLPVPSRKRGKGSRRGKGSGHQGETGGRKRVTRQGTKDDDQRLIGSIVPAATASPQPQAEDRSRNSIRPLQTAEPSCGSSLLSQHNASGTTQDVDFSGAAAERVKNGRRRRLSASENITEGQEPFRKQLLGSGSFQLGMLDCSAGAQKKIRNT</sequence>
<evidence type="ECO:0000313" key="2">
    <source>
        <dbReference type="Proteomes" id="UP001227268"/>
    </source>
</evidence>
<protein>
    <submittedName>
        <fullName evidence="1">Uncharacterized protein</fullName>
    </submittedName>
</protein>